<dbReference type="InterPro" id="IPR036942">
    <property type="entry name" value="Beta-barrel_TonB_sf"/>
</dbReference>
<sequence>MSHRVPRAPRVVPMTIAALAAGVMAPSSGEELTSKAPGRLEGEVDSRIVPQTGARLDELEGKKRTEELEMGIAISAAYDDNIFLSPNAQSDFVVKVAPAIKWRKGDPVEGEGGYLSIAYKPTAVAYADYSSNDRIDQVAAWETGWRGKAIKFAYTGEARALGDATADTGTLTDRTEFVNEARISWSVRERVAVEVAAGYESTSYKDTRFADSSYGYGEVALKYAYSPKTTLGVAYKFGRFEVDGAGPQDVHRTTARIEWKPREKIAIDVEVGAEHRVFDSGSDTTPVVEARIGWKPKEGTEVYLNGYRREQASAYLAGQNYTQGGVALGIVQRLGDKWSARLEGGLERSEYSRVSGTGSAGREDKIHFIRPSLEYRFTDDFSMGLYYRYSENSSNNPAFGYKDNSAGVEMGYHF</sequence>
<dbReference type="SUPFAM" id="SSF56935">
    <property type="entry name" value="Porins"/>
    <property type="match status" value="2"/>
</dbReference>
<dbReference type="InterPro" id="IPR018759">
    <property type="entry name" value="BBP2_2"/>
</dbReference>
<gene>
    <name evidence="4" type="ORF">WKV53_24610</name>
</gene>
<evidence type="ECO:0000256" key="1">
    <source>
        <dbReference type="ARBA" id="ARBA00004442"/>
    </source>
</evidence>
<keyword evidence="5" id="KW-1185">Reference proteome</keyword>
<name>A0ABU9B230_9BACT</name>
<evidence type="ECO:0000256" key="3">
    <source>
        <dbReference type="ARBA" id="ARBA00023237"/>
    </source>
</evidence>
<keyword evidence="3" id="KW-0998">Cell outer membrane</keyword>
<comment type="caution">
    <text evidence="4">The sequence shown here is derived from an EMBL/GenBank/DDBJ whole genome shotgun (WGS) entry which is preliminary data.</text>
</comment>
<protein>
    <submittedName>
        <fullName evidence="4">Outer membrane beta-barrel protein</fullName>
    </submittedName>
</protein>
<dbReference type="Gene3D" id="2.40.170.20">
    <property type="entry name" value="TonB-dependent receptor, beta-barrel domain"/>
    <property type="match status" value="1"/>
</dbReference>
<dbReference type="Proteomes" id="UP001371305">
    <property type="component" value="Unassembled WGS sequence"/>
</dbReference>
<proteinExistence type="predicted"/>
<reference evidence="4 5" key="1">
    <citation type="submission" date="2024-04" db="EMBL/GenBank/DDBJ databases">
        <title>Luteolibacter sp. isolated from soil.</title>
        <authorList>
            <person name="An J."/>
        </authorList>
    </citation>
    <scope>NUCLEOTIDE SEQUENCE [LARGE SCALE GENOMIC DNA]</scope>
    <source>
        <strain evidence="4 5">Y139</strain>
    </source>
</reference>
<comment type="subcellular location">
    <subcellularLocation>
        <location evidence="1">Cell outer membrane</location>
    </subcellularLocation>
</comment>
<organism evidence="4 5">
    <name type="scientific">Luteolibacter soli</name>
    <dbReference type="NCBI Taxonomy" id="3135280"/>
    <lineage>
        <taxon>Bacteria</taxon>
        <taxon>Pseudomonadati</taxon>
        <taxon>Verrucomicrobiota</taxon>
        <taxon>Verrucomicrobiia</taxon>
        <taxon>Verrucomicrobiales</taxon>
        <taxon>Verrucomicrobiaceae</taxon>
        <taxon>Luteolibacter</taxon>
    </lineage>
</organism>
<dbReference type="EMBL" id="JBBUKT010000013">
    <property type="protein sequence ID" value="MEK7953720.1"/>
    <property type="molecule type" value="Genomic_DNA"/>
</dbReference>
<dbReference type="Pfam" id="PF10082">
    <property type="entry name" value="BBP2_2"/>
    <property type="match status" value="1"/>
</dbReference>
<evidence type="ECO:0000256" key="2">
    <source>
        <dbReference type="ARBA" id="ARBA00023136"/>
    </source>
</evidence>
<keyword evidence="2" id="KW-0472">Membrane</keyword>
<accession>A0ABU9B230</accession>
<evidence type="ECO:0000313" key="5">
    <source>
        <dbReference type="Proteomes" id="UP001371305"/>
    </source>
</evidence>
<evidence type="ECO:0000313" key="4">
    <source>
        <dbReference type="EMBL" id="MEK7953720.1"/>
    </source>
</evidence>